<reference evidence="1 2" key="1">
    <citation type="journal article" date="2015" name="Genome Biol. Evol.">
        <title>Comparative Genomics of a Bacterivorous Green Alga Reveals Evolutionary Causalities and Consequences of Phago-Mixotrophic Mode of Nutrition.</title>
        <authorList>
            <person name="Burns J.A."/>
            <person name="Paasch A."/>
            <person name="Narechania A."/>
            <person name="Kim E."/>
        </authorList>
    </citation>
    <scope>NUCLEOTIDE SEQUENCE [LARGE SCALE GENOMIC DNA]</scope>
    <source>
        <strain evidence="1 2">PLY_AMNH</strain>
    </source>
</reference>
<sequence>MESGEVFPPPHCTVRNIPSERSLTPDMAGLISIMICSLAVQTTLPVLDPPFLGWNLSKKNELVCWTGCLLVFGGFFSKANITAKKKASFSRSDVMLQGSIKFIRRVKMEASVGFSQT</sequence>
<dbReference type="AlphaFoldDB" id="A0AAE0KWS1"/>
<name>A0AAE0KWS1_9CHLO</name>
<keyword evidence="2" id="KW-1185">Reference proteome</keyword>
<proteinExistence type="predicted"/>
<evidence type="ECO:0000313" key="2">
    <source>
        <dbReference type="Proteomes" id="UP001190700"/>
    </source>
</evidence>
<dbReference type="EMBL" id="LGRX02015524">
    <property type="protein sequence ID" value="KAK3263344.1"/>
    <property type="molecule type" value="Genomic_DNA"/>
</dbReference>
<accession>A0AAE0KWS1</accession>
<protein>
    <submittedName>
        <fullName evidence="1">Uncharacterized protein</fullName>
    </submittedName>
</protein>
<comment type="caution">
    <text evidence="1">The sequence shown here is derived from an EMBL/GenBank/DDBJ whole genome shotgun (WGS) entry which is preliminary data.</text>
</comment>
<dbReference type="Proteomes" id="UP001190700">
    <property type="component" value="Unassembled WGS sequence"/>
</dbReference>
<gene>
    <name evidence="1" type="ORF">CYMTET_27841</name>
</gene>
<organism evidence="1 2">
    <name type="scientific">Cymbomonas tetramitiformis</name>
    <dbReference type="NCBI Taxonomy" id="36881"/>
    <lineage>
        <taxon>Eukaryota</taxon>
        <taxon>Viridiplantae</taxon>
        <taxon>Chlorophyta</taxon>
        <taxon>Pyramimonadophyceae</taxon>
        <taxon>Pyramimonadales</taxon>
        <taxon>Pyramimonadaceae</taxon>
        <taxon>Cymbomonas</taxon>
    </lineage>
</organism>
<evidence type="ECO:0000313" key="1">
    <source>
        <dbReference type="EMBL" id="KAK3263344.1"/>
    </source>
</evidence>